<evidence type="ECO:0000313" key="1">
    <source>
        <dbReference type="EMBL" id="MDI1487051.1"/>
    </source>
</evidence>
<accession>A0AA43TPZ6</accession>
<proteinExistence type="predicted"/>
<gene>
    <name evidence="1" type="ORF">OHK93_006314</name>
</gene>
<sequence>MDFLPIPDSCKERQWDVPFLDALPYDGQGFLGFLERSEMSEAGLIEGFSKPSSDANMHSPFAFSCVQQWLFFGVLDELYRFISVPFVLDDFKRQAGDGRWLVTTAHVPDLISTAYESRLEEYRQLLTGSGVHDLPDSKESGSSSLPGHELWTVMKALSKLNLLPDAEERITRLATVRKTATDFFRTLENSFGNFASPCDELVPPIMVSIHCLLELLDTVGDNFILKCQWPEQYYQSPFAKNLNGWRHYYKEPLNAGRWCRNRLDRVFYKMDSQVLRINLIHRAYSTNA</sequence>
<organism evidence="1 2">
    <name type="scientific">Ramalina farinacea</name>
    <dbReference type="NCBI Taxonomy" id="258253"/>
    <lineage>
        <taxon>Eukaryota</taxon>
        <taxon>Fungi</taxon>
        <taxon>Dikarya</taxon>
        <taxon>Ascomycota</taxon>
        <taxon>Pezizomycotina</taxon>
        <taxon>Lecanoromycetes</taxon>
        <taxon>OSLEUM clade</taxon>
        <taxon>Lecanoromycetidae</taxon>
        <taxon>Lecanorales</taxon>
        <taxon>Lecanorineae</taxon>
        <taxon>Ramalinaceae</taxon>
        <taxon>Ramalina</taxon>
    </lineage>
</organism>
<protein>
    <submittedName>
        <fullName evidence="1">Uncharacterized protein</fullName>
    </submittedName>
</protein>
<dbReference type="AlphaFoldDB" id="A0AA43TPZ6"/>
<evidence type="ECO:0000313" key="2">
    <source>
        <dbReference type="Proteomes" id="UP001161017"/>
    </source>
</evidence>
<dbReference type="EMBL" id="JAPUFD010000004">
    <property type="protein sequence ID" value="MDI1487051.1"/>
    <property type="molecule type" value="Genomic_DNA"/>
</dbReference>
<comment type="caution">
    <text evidence="1">The sequence shown here is derived from an EMBL/GenBank/DDBJ whole genome shotgun (WGS) entry which is preliminary data.</text>
</comment>
<dbReference type="Proteomes" id="UP001161017">
    <property type="component" value="Unassembled WGS sequence"/>
</dbReference>
<name>A0AA43TPZ6_9LECA</name>
<reference evidence="1" key="1">
    <citation type="journal article" date="2023" name="Genome Biol. Evol.">
        <title>First Whole Genome Sequence and Flow Cytometry Genome Size Data for the Lichen-Forming Fungus Ramalina farinacea (Ascomycota).</title>
        <authorList>
            <person name="Llewellyn T."/>
            <person name="Mian S."/>
            <person name="Hill R."/>
            <person name="Leitch I.J."/>
            <person name="Gaya E."/>
        </authorList>
    </citation>
    <scope>NUCLEOTIDE SEQUENCE</scope>
    <source>
        <strain evidence="1">LIQ254RAFAR</strain>
    </source>
</reference>
<keyword evidence="2" id="KW-1185">Reference proteome</keyword>